<evidence type="ECO:0000313" key="3">
    <source>
        <dbReference type="Proteomes" id="UP001159405"/>
    </source>
</evidence>
<proteinExistence type="predicted"/>
<sequence>MFSKSLSPFEELKTNKSVFKSDPEILSCFELNYKFLERHEKPLSLATTRKQENPVNTAQKMASQSSTKQNGETTTEGVPGSIVTYTEKEINTFKGDMAPENTKKTYINRDVKLSVLSFGHFISFSFAAEEVK</sequence>
<comment type="caution">
    <text evidence="2">The sequence shown here is derived from an EMBL/GenBank/DDBJ whole genome shotgun (WGS) entry which is preliminary data.</text>
</comment>
<feature type="non-terminal residue" evidence="2">
    <location>
        <position position="132"/>
    </location>
</feature>
<feature type="region of interest" description="Disordered" evidence="1">
    <location>
        <begin position="45"/>
        <end position="81"/>
    </location>
</feature>
<evidence type="ECO:0000313" key="2">
    <source>
        <dbReference type="EMBL" id="CAH3151405.1"/>
    </source>
</evidence>
<dbReference type="Proteomes" id="UP001159405">
    <property type="component" value="Unassembled WGS sequence"/>
</dbReference>
<evidence type="ECO:0000256" key="1">
    <source>
        <dbReference type="SAM" id="MobiDB-lite"/>
    </source>
</evidence>
<accession>A0ABN8PUW6</accession>
<gene>
    <name evidence="2" type="ORF">PLOB_00048567</name>
</gene>
<dbReference type="EMBL" id="CALNXK010000091">
    <property type="protein sequence ID" value="CAH3151405.1"/>
    <property type="molecule type" value="Genomic_DNA"/>
</dbReference>
<name>A0ABN8PUW6_9CNID</name>
<reference evidence="2 3" key="1">
    <citation type="submission" date="2022-05" db="EMBL/GenBank/DDBJ databases">
        <authorList>
            <consortium name="Genoscope - CEA"/>
            <person name="William W."/>
        </authorList>
    </citation>
    <scope>NUCLEOTIDE SEQUENCE [LARGE SCALE GENOMIC DNA]</scope>
</reference>
<protein>
    <submittedName>
        <fullName evidence="2">Uncharacterized protein</fullName>
    </submittedName>
</protein>
<organism evidence="2 3">
    <name type="scientific">Porites lobata</name>
    <dbReference type="NCBI Taxonomy" id="104759"/>
    <lineage>
        <taxon>Eukaryota</taxon>
        <taxon>Metazoa</taxon>
        <taxon>Cnidaria</taxon>
        <taxon>Anthozoa</taxon>
        <taxon>Hexacorallia</taxon>
        <taxon>Scleractinia</taxon>
        <taxon>Fungiina</taxon>
        <taxon>Poritidae</taxon>
        <taxon>Porites</taxon>
    </lineage>
</organism>
<feature type="compositionally biased region" description="Polar residues" evidence="1">
    <location>
        <begin position="45"/>
        <end position="76"/>
    </location>
</feature>
<keyword evidence="3" id="KW-1185">Reference proteome</keyword>